<dbReference type="Proteomes" id="UP000196581">
    <property type="component" value="Unassembled WGS sequence"/>
</dbReference>
<keyword evidence="2" id="KW-1185">Reference proteome</keyword>
<reference evidence="2" key="1">
    <citation type="submission" date="2017-02" db="EMBL/GenBank/DDBJ databases">
        <authorList>
            <person name="Dridi B."/>
        </authorList>
    </citation>
    <scope>NUCLEOTIDE SEQUENCE [LARGE SCALE GENOMIC DNA]</scope>
    <source>
        <strain evidence="2">B Co 03.10</strain>
    </source>
</reference>
<accession>A0A1X6XF66</accession>
<gene>
    <name evidence="1" type="ORF">FM105_07990</name>
</gene>
<dbReference type="EMBL" id="FWFF01000013">
    <property type="protein sequence ID" value="SLM97914.1"/>
    <property type="molecule type" value="Genomic_DNA"/>
</dbReference>
<sequence length="294" mass="29240">MSSRVPRAVLAAGLAAAVSVGVMRARGRADARWPLLVRENHAGRPVSLLEGPAASAGLLAAAACVPGAAGRTAALTAVGTAGVLGAVDDFAESGASKGLRGHLGALARGEVTTGALKVIGIPVAAVVASALLRTNARTPVGRLADAVLAGGVVAGTANLLNLLDLRPGRAFKAGLVMVTGHALIDLLPGAREQCTSTALRTERDAGSRVLASGVLGTTAALLRDDFAGSTMLGDAGANALGAAIGLRSALTASRPRLVCELAVLAALTLASERVSFTRVIESTPGLRHLDALGR</sequence>
<evidence type="ECO:0000313" key="1">
    <source>
        <dbReference type="EMBL" id="SLM97914.1"/>
    </source>
</evidence>
<protein>
    <submittedName>
        <fullName evidence="1">Uncharacterized protein</fullName>
    </submittedName>
</protein>
<proteinExistence type="predicted"/>
<evidence type="ECO:0000313" key="2">
    <source>
        <dbReference type="Proteomes" id="UP000196581"/>
    </source>
</evidence>
<organism evidence="1 2">
    <name type="scientific">Brevibacterium yomogidense</name>
    <dbReference type="NCBI Taxonomy" id="946573"/>
    <lineage>
        <taxon>Bacteria</taxon>
        <taxon>Bacillati</taxon>
        <taxon>Actinomycetota</taxon>
        <taxon>Actinomycetes</taxon>
        <taxon>Micrococcales</taxon>
        <taxon>Brevibacteriaceae</taxon>
        <taxon>Brevibacterium</taxon>
    </lineage>
</organism>
<dbReference type="AlphaFoldDB" id="A0A1X6XF66"/>
<dbReference type="RefSeq" id="WP_087007021.1">
    <property type="nucleotide sequence ID" value="NZ_FWFF01000013.1"/>
</dbReference>
<name>A0A1X6XF66_9MICO</name>